<keyword evidence="4" id="KW-1185">Reference proteome</keyword>
<dbReference type="EMBL" id="LKAJ01000008">
    <property type="protein sequence ID" value="KRG20879.1"/>
    <property type="molecule type" value="Genomic_DNA"/>
</dbReference>
<dbReference type="STRING" id="295108.HT99x_02096"/>
<dbReference type="RefSeq" id="WP_075066720.1">
    <property type="nucleotide sequence ID" value="NZ_LKAJ02000001.1"/>
</dbReference>
<dbReference type="EMBL" id="LKAJ02000001">
    <property type="protein sequence ID" value="MCS5711356.1"/>
    <property type="molecule type" value="Genomic_DNA"/>
</dbReference>
<feature type="transmembrane region" description="Helical" evidence="1">
    <location>
        <begin position="12"/>
        <end position="33"/>
    </location>
</feature>
<keyword evidence="1" id="KW-1133">Transmembrane helix</keyword>
<proteinExistence type="predicted"/>
<evidence type="ECO:0000256" key="1">
    <source>
        <dbReference type="SAM" id="Phobius"/>
    </source>
</evidence>
<keyword evidence="1" id="KW-0472">Membrane</keyword>
<gene>
    <name evidence="3" type="ORF">HT99x_007905</name>
    <name evidence="2" type="ORF">HT99x_02096</name>
</gene>
<keyword evidence="1" id="KW-0812">Transmembrane</keyword>
<accession>A0A0Q9YJP5</accession>
<evidence type="ECO:0000313" key="3">
    <source>
        <dbReference type="EMBL" id="MCS5711356.1"/>
    </source>
</evidence>
<reference evidence="3" key="3">
    <citation type="submission" date="2021-06" db="EMBL/GenBank/DDBJ databases">
        <title>Genomic Description and Analysis of Intracellular Bacteria, Candidatus Berkiella cookevillensis and Candidatus Berkiella aquae.</title>
        <authorList>
            <person name="Kidane D.T."/>
            <person name="Mehari Y.T."/>
            <person name="Rice F.C."/>
            <person name="Arivett B.A."/>
            <person name="Farone A.L."/>
            <person name="Berk S.G."/>
            <person name="Farone M.B."/>
        </authorList>
    </citation>
    <scope>NUCLEOTIDE SEQUENCE</scope>
    <source>
        <strain evidence="3">HT99</strain>
    </source>
</reference>
<comment type="caution">
    <text evidence="2">The sequence shown here is derived from an EMBL/GenBank/DDBJ whole genome shotgun (WGS) entry which is preliminary data.</text>
</comment>
<dbReference type="AlphaFoldDB" id="A0A0Q9YJP5"/>
<reference evidence="3" key="2">
    <citation type="journal article" date="2016" name="Genome Announc.">
        <title>Draft Genome Sequences of Two Novel Amoeba-Resistant Intranuclear Bacteria, 'Candidatus Berkiella cookevillensis' and 'Candidatus Berkiella aquae'.</title>
        <authorList>
            <person name="Mehari Y.T."/>
            <person name="Arivett B.A."/>
            <person name="Farone A.L."/>
            <person name="Gunderson J.H."/>
            <person name="Farone M.B."/>
        </authorList>
    </citation>
    <scope>NUCLEOTIDE SEQUENCE</scope>
    <source>
        <strain evidence="3">HT99</strain>
    </source>
</reference>
<feature type="transmembrane region" description="Helical" evidence="1">
    <location>
        <begin position="87"/>
        <end position="107"/>
    </location>
</feature>
<protein>
    <submittedName>
        <fullName evidence="2">Uncharacterized protein</fullName>
    </submittedName>
</protein>
<reference evidence="2" key="1">
    <citation type="submission" date="2015-09" db="EMBL/GenBank/DDBJ databases">
        <title>Draft Genome Sequences of Two Novel Amoeba-resistant Intranuclear Bacteria, Candidatus Berkiella cookevillensis and Candidatus Berkiella aquae.</title>
        <authorList>
            <person name="Mehari Y.T."/>
            <person name="Arivett B.A."/>
            <person name="Farone A.L."/>
            <person name="Gunderson J.H."/>
            <person name="Farone M.B."/>
        </authorList>
    </citation>
    <scope>NUCLEOTIDE SEQUENCE [LARGE SCALE GENOMIC DNA]</scope>
    <source>
        <strain evidence="2">HT99</strain>
    </source>
</reference>
<name>A0A0Q9YJP5_9GAMM</name>
<dbReference type="Proteomes" id="UP000051497">
    <property type="component" value="Unassembled WGS sequence"/>
</dbReference>
<evidence type="ECO:0000313" key="4">
    <source>
        <dbReference type="Proteomes" id="UP000051497"/>
    </source>
</evidence>
<organism evidence="2">
    <name type="scientific">Candidatus Berkiella aquae</name>
    <dbReference type="NCBI Taxonomy" id="295108"/>
    <lineage>
        <taxon>Bacteria</taxon>
        <taxon>Pseudomonadati</taxon>
        <taxon>Pseudomonadota</taxon>
        <taxon>Gammaproteobacteria</taxon>
        <taxon>Candidatus Berkiellales</taxon>
        <taxon>Candidatus Berkiellaceae</taxon>
        <taxon>Candidatus Berkiella</taxon>
    </lineage>
</organism>
<evidence type="ECO:0000313" key="2">
    <source>
        <dbReference type="EMBL" id="KRG20879.1"/>
    </source>
</evidence>
<sequence length="135" mass="14713">MLLKAIKEVGRVLFTLGNSALLGTVAGITYIAANGFKCVTSNLQPGVTFDFGQLNYTELYEMFLDHNGSFQLPIEIHPSLNNPGACAIPVIVGAAVGTGTGLLWLAAHYAEKQRKQTARTQAHQYDSERERFLTI</sequence>